<proteinExistence type="predicted"/>
<dbReference type="EMBL" id="CP090958">
    <property type="protein sequence ID" value="WGW12515.1"/>
    <property type="molecule type" value="Genomic_DNA"/>
</dbReference>
<evidence type="ECO:0000313" key="5">
    <source>
        <dbReference type="EMBL" id="WGW12515.1"/>
    </source>
</evidence>
<dbReference type="PROSITE" id="PS50949">
    <property type="entry name" value="HTH_GNTR"/>
    <property type="match status" value="1"/>
</dbReference>
<dbReference type="SUPFAM" id="SSF46785">
    <property type="entry name" value="Winged helix' DNA-binding domain"/>
    <property type="match status" value="1"/>
</dbReference>
<evidence type="ECO:0000256" key="3">
    <source>
        <dbReference type="ARBA" id="ARBA00023163"/>
    </source>
</evidence>
<accession>A0ABY8QWH9</accession>
<keyword evidence="1" id="KW-0805">Transcription regulation</keyword>
<dbReference type="InterPro" id="IPR008920">
    <property type="entry name" value="TF_FadR/GntR_C"/>
</dbReference>
<dbReference type="Pfam" id="PF00392">
    <property type="entry name" value="GntR"/>
    <property type="match status" value="1"/>
</dbReference>
<dbReference type="InterPro" id="IPR036388">
    <property type="entry name" value="WH-like_DNA-bd_sf"/>
</dbReference>
<dbReference type="PANTHER" id="PTHR43537:SF5">
    <property type="entry name" value="UXU OPERON TRANSCRIPTIONAL REGULATOR"/>
    <property type="match status" value="1"/>
</dbReference>
<protein>
    <submittedName>
        <fullName evidence="5">FCD domain-containing protein</fullName>
    </submittedName>
</protein>
<dbReference type="SMART" id="SM00895">
    <property type="entry name" value="FCD"/>
    <property type="match status" value="1"/>
</dbReference>
<keyword evidence="6" id="KW-1185">Reference proteome</keyword>
<dbReference type="InterPro" id="IPR036390">
    <property type="entry name" value="WH_DNA-bd_sf"/>
</dbReference>
<reference evidence="5 6" key="1">
    <citation type="submission" date="2023-05" db="EMBL/GenBank/DDBJ databases">
        <title>Lithophilousrod everest ZFBP1038 complete genpme.</title>
        <authorList>
            <person name="Tian M."/>
        </authorList>
    </citation>
    <scope>NUCLEOTIDE SEQUENCE [LARGE SCALE GENOMIC DNA]</scope>
    <source>
        <strain evidence="5 6">ZFBP1038</strain>
    </source>
</reference>
<organism evidence="5 6">
    <name type="scientific">Saxibacter everestensis</name>
    <dbReference type="NCBI Taxonomy" id="2909229"/>
    <lineage>
        <taxon>Bacteria</taxon>
        <taxon>Bacillati</taxon>
        <taxon>Actinomycetota</taxon>
        <taxon>Actinomycetes</taxon>
        <taxon>Micrococcales</taxon>
        <taxon>Brevibacteriaceae</taxon>
        <taxon>Saxibacter</taxon>
    </lineage>
</organism>
<evidence type="ECO:0000313" key="6">
    <source>
        <dbReference type="Proteomes" id="UP001209083"/>
    </source>
</evidence>
<sequence length="279" mass="31145">MFRYAEIAAEIGRTRRSGRIGADSRMVWGKNMSVWSGLRVNDQSVPDQLSHKLIERIESGVLEEGVKLPSERGFIELTGASRTSIREALHDLERRGYVKRIPRVGTVVSRQDRPAMDQNLFGDLSHSQRVIREVMDLRSVIEPPIAGRAATRRSDGELVLLREPLEAAEAELAKARPSVTEMQRLDVAFHSGIARLSHNAMLTRLMDVTSEWMAPSRGATLQTERRMRLSVGAHRSIYEAVRIGDPAKAAAAMSDHIADVSESINALHPIDEKDHEESK</sequence>
<dbReference type="Pfam" id="PF07729">
    <property type="entry name" value="FCD"/>
    <property type="match status" value="1"/>
</dbReference>
<dbReference type="InterPro" id="IPR000524">
    <property type="entry name" value="Tscrpt_reg_HTH_GntR"/>
</dbReference>
<keyword evidence="3" id="KW-0804">Transcription</keyword>
<dbReference type="InterPro" id="IPR011711">
    <property type="entry name" value="GntR_C"/>
</dbReference>
<name>A0ABY8QWH9_9MICO</name>
<evidence type="ECO:0000256" key="2">
    <source>
        <dbReference type="ARBA" id="ARBA00023125"/>
    </source>
</evidence>
<dbReference type="PANTHER" id="PTHR43537">
    <property type="entry name" value="TRANSCRIPTIONAL REGULATOR, GNTR FAMILY"/>
    <property type="match status" value="1"/>
</dbReference>
<dbReference type="Gene3D" id="1.20.120.530">
    <property type="entry name" value="GntR ligand-binding domain-like"/>
    <property type="match status" value="1"/>
</dbReference>
<gene>
    <name evidence="5" type="ORF">LWF01_01750</name>
</gene>
<dbReference type="RefSeq" id="WP_349639316.1">
    <property type="nucleotide sequence ID" value="NZ_CP090958.1"/>
</dbReference>
<evidence type="ECO:0000259" key="4">
    <source>
        <dbReference type="PROSITE" id="PS50949"/>
    </source>
</evidence>
<keyword evidence="2" id="KW-0238">DNA-binding</keyword>
<dbReference type="PRINTS" id="PR00035">
    <property type="entry name" value="HTHGNTR"/>
</dbReference>
<dbReference type="CDD" id="cd07377">
    <property type="entry name" value="WHTH_GntR"/>
    <property type="match status" value="1"/>
</dbReference>
<dbReference type="SUPFAM" id="SSF48008">
    <property type="entry name" value="GntR ligand-binding domain-like"/>
    <property type="match status" value="1"/>
</dbReference>
<dbReference type="Proteomes" id="UP001209083">
    <property type="component" value="Chromosome"/>
</dbReference>
<dbReference type="Gene3D" id="1.10.10.10">
    <property type="entry name" value="Winged helix-like DNA-binding domain superfamily/Winged helix DNA-binding domain"/>
    <property type="match status" value="1"/>
</dbReference>
<feature type="domain" description="HTH gntR-type" evidence="4">
    <location>
        <begin position="43"/>
        <end position="111"/>
    </location>
</feature>
<dbReference type="SMART" id="SM00345">
    <property type="entry name" value="HTH_GNTR"/>
    <property type="match status" value="1"/>
</dbReference>
<evidence type="ECO:0000256" key="1">
    <source>
        <dbReference type="ARBA" id="ARBA00023015"/>
    </source>
</evidence>